<comment type="caution">
    <text evidence="9">The sequence shown here is derived from an EMBL/GenBank/DDBJ whole genome shotgun (WGS) entry which is preliminary data.</text>
</comment>
<keyword evidence="4 8" id="KW-1133">Transmembrane helix</keyword>
<dbReference type="Proteomes" id="UP000246004">
    <property type="component" value="Unassembled WGS sequence"/>
</dbReference>
<dbReference type="AlphaFoldDB" id="A0A2V2BUW6"/>
<keyword evidence="3 8" id="KW-0812">Transmembrane</keyword>
<protein>
    <recommendedName>
        <fullName evidence="8">Putative manganese efflux pump MntP</fullName>
    </recommendedName>
</protein>
<feature type="transmembrane region" description="Helical" evidence="8">
    <location>
        <begin position="133"/>
        <end position="156"/>
    </location>
</feature>
<evidence type="ECO:0000256" key="5">
    <source>
        <dbReference type="ARBA" id="ARBA00023065"/>
    </source>
</evidence>
<feature type="transmembrane region" description="Helical" evidence="8">
    <location>
        <begin position="6"/>
        <end position="25"/>
    </location>
</feature>
<feature type="transmembrane region" description="Helical" evidence="8">
    <location>
        <begin position="37"/>
        <end position="57"/>
    </location>
</feature>
<comment type="function">
    <text evidence="8">Probably functions as a manganese efflux pump.</text>
</comment>
<evidence type="ECO:0000256" key="2">
    <source>
        <dbReference type="ARBA" id="ARBA00022475"/>
    </source>
</evidence>
<gene>
    <name evidence="8 9" type="primary">mntP</name>
    <name evidence="9" type="ORF">MSCUN_06550</name>
</gene>
<dbReference type="GO" id="GO:0005384">
    <property type="term" value="F:manganese ion transmembrane transporter activity"/>
    <property type="evidence" value="ECO:0007669"/>
    <property type="project" value="UniProtKB-UniRule"/>
</dbReference>
<dbReference type="PANTHER" id="PTHR35529">
    <property type="entry name" value="MANGANESE EFFLUX PUMP MNTP-RELATED"/>
    <property type="match status" value="1"/>
</dbReference>
<evidence type="ECO:0000256" key="8">
    <source>
        <dbReference type="HAMAP-Rule" id="MF_01521"/>
    </source>
</evidence>
<dbReference type="InterPro" id="IPR022929">
    <property type="entry name" value="Put_MntP"/>
</dbReference>
<dbReference type="Pfam" id="PF02659">
    <property type="entry name" value="Mntp"/>
    <property type="match status" value="1"/>
</dbReference>
<evidence type="ECO:0000256" key="6">
    <source>
        <dbReference type="ARBA" id="ARBA00023136"/>
    </source>
</evidence>
<dbReference type="InterPro" id="IPR003810">
    <property type="entry name" value="Mntp/YtaF"/>
</dbReference>
<keyword evidence="2 8" id="KW-1003">Cell membrane</keyword>
<feature type="transmembrane region" description="Helical" evidence="8">
    <location>
        <begin position="69"/>
        <end position="86"/>
    </location>
</feature>
<reference evidence="9 10" key="1">
    <citation type="submission" date="2016-04" db="EMBL/GenBank/DDBJ databases">
        <title>Genome sequence of Methanosphaera cuniculi DSM 4103.</title>
        <authorList>
            <person name="Poehlein A."/>
            <person name="Seedorf H."/>
            <person name="Daniel R."/>
        </authorList>
    </citation>
    <scope>NUCLEOTIDE SEQUENCE [LARGE SCALE GENOMIC DNA]</scope>
    <source>
        <strain evidence="9 10">DSM 4103</strain>
    </source>
</reference>
<comment type="subcellular location">
    <subcellularLocation>
        <location evidence="8">Cell membrane</location>
        <topology evidence="8">Multi-pass membrane protein</topology>
    </subcellularLocation>
</comment>
<comment type="similarity">
    <text evidence="8">Belongs to the MntP (TC 9.B.29) family.</text>
</comment>
<keyword evidence="1 8" id="KW-0813">Transport</keyword>
<proteinExistence type="inferred from homology"/>
<keyword evidence="5 8" id="KW-0406">Ion transport</keyword>
<feature type="transmembrane region" description="Helical" evidence="8">
    <location>
        <begin position="106"/>
        <end position="127"/>
    </location>
</feature>
<accession>A0A2V2BUW6</accession>
<dbReference type="EMBL" id="LWMS01000017">
    <property type="protein sequence ID" value="PWL08461.1"/>
    <property type="molecule type" value="Genomic_DNA"/>
</dbReference>
<organism evidence="9 10">
    <name type="scientific">Methanosphaera cuniculi</name>
    <dbReference type="NCBI Taxonomy" id="1077256"/>
    <lineage>
        <taxon>Archaea</taxon>
        <taxon>Methanobacteriati</taxon>
        <taxon>Methanobacteriota</taxon>
        <taxon>Methanomada group</taxon>
        <taxon>Methanobacteria</taxon>
        <taxon>Methanobacteriales</taxon>
        <taxon>Methanobacteriaceae</taxon>
        <taxon>Methanosphaera</taxon>
    </lineage>
</organism>
<dbReference type="PANTHER" id="PTHR35529:SF1">
    <property type="entry name" value="MANGANESE EFFLUX PUMP MNTP-RELATED"/>
    <property type="match status" value="1"/>
</dbReference>
<evidence type="ECO:0000256" key="4">
    <source>
        <dbReference type="ARBA" id="ARBA00022989"/>
    </source>
</evidence>
<evidence type="ECO:0000313" key="9">
    <source>
        <dbReference type="EMBL" id="PWL08461.1"/>
    </source>
</evidence>
<keyword evidence="7 8" id="KW-0464">Manganese</keyword>
<sequence>MFDFYSVCILAVALAMDAFSVLITKGFTQKHITHIHALWYGIFFGFFQFAMTVLGYFCGSSVSSYISSIATWIGFLLLLFIGLNMIRESISNSEEEVVDTFSFKEVFILAIATSIDAFAVGLSFALINMEIVLPSIIIGITSFILSIFGVFLGSKLEARLGKYLGDKLEIIGGVVLIILGIKILLGF</sequence>
<name>A0A2V2BUW6_9EURY</name>
<dbReference type="HAMAP" id="MF_01521">
    <property type="entry name" value="MntP_pump"/>
    <property type="match status" value="1"/>
</dbReference>
<feature type="transmembrane region" description="Helical" evidence="8">
    <location>
        <begin position="168"/>
        <end position="185"/>
    </location>
</feature>
<evidence type="ECO:0000313" key="10">
    <source>
        <dbReference type="Proteomes" id="UP000246004"/>
    </source>
</evidence>
<evidence type="ECO:0000256" key="7">
    <source>
        <dbReference type="ARBA" id="ARBA00023211"/>
    </source>
</evidence>
<keyword evidence="6 8" id="KW-0472">Membrane</keyword>
<evidence type="ECO:0000256" key="3">
    <source>
        <dbReference type="ARBA" id="ARBA00022692"/>
    </source>
</evidence>
<dbReference type="GO" id="GO:0005886">
    <property type="term" value="C:plasma membrane"/>
    <property type="evidence" value="ECO:0007669"/>
    <property type="project" value="UniProtKB-SubCell"/>
</dbReference>
<evidence type="ECO:0000256" key="1">
    <source>
        <dbReference type="ARBA" id="ARBA00022448"/>
    </source>
</evidence>